<organism evidence="8 9">
    <name type="scientific">Lentihominibacter faecis</name>
    <dbReference type="NCBI Taxonomy" id="2764712"/>
    <lineage>
        <taxon>Bacteria</taxon>
        <taxon>Bacillati</taxon>
        <taxon>Bacillota</taxon>
        <taxon>Clostridia</taxon>
        <taxon>Peptostreptococcales</taxon>
        <taxon>Anaerovoracaceae</taxon>
        <taxon>Lentihominibacter</taxon>
    </lineage>
</organism>
<comment type="similarity">
    <text evidence="2 4">Belongs to the TPP enzyme family.</text>
</comment>
<dbReference type="GO" id="GO:0005948">
    <property type="term" value="C:acetolactate synthase complex"/>
    <property type="evidence" value="ECO:0007669"/>
    <property type="project" value="TreeGrafter"/>
</dbReference>
<protein>
    <submittedName>
        <fullName evidence="8">Thiamine pyrophosphate-binding protein</fullName>
    </submittedName>
</protein>
<dbReference type="GO" id="GO:0009097">
    <property type="term" value="P:isoleucine biosynthetic process"/>
    <property type="evidence" value="ECO:0007669"/>
    <property type="project" value="TreeGrafter"/>
</dbReference>
<dbReference type="AlphaFoldDB" id="A0A923NDR5"/>
<dbReference type="PANTHER" id="PTHR18968:SF13">
    <property type="entry name" value="ACETOLACTATE SYNTHASE CATALYTIC SUBUNIT, MITOCHONDRIAL"/>
    <property type="match status" value="1"/>
</dbReference>
<dbReference type="GO" id="GO:0003984">
    <property type="term" value="F:acetolactate synthase activity"/>
    <property type="evidence" value="ECO:0007669"/>
    <property type="project" value="TreeGrafter"/>
</dbReference>
<evidence type="ECO:0000259" key="5">
    <source>
        <dbReference type="Pfam" id="PF00205"/>
    </source>
</evidence>
<evidence type="ECO:0000259" key="7">
    <source>
        <dbReference type="Pfam" id="PF02776"/>
    </source>
</evidence>
<evidence type="ECO:0000256" key="3">
    <source>
        <dbReference type="ARBA" id="ARBA00023052"/>
    </source>
</evidence>
<evidence type="ECO:0000256" key="1">
    <source>
        <dbReference type="ARBA" id="ARBA00001964"/>
    </source>
</evidence>
<evidence type="ECO:0000256" key="4">
    <source>
        <dbReference type="RuleBase" id="RU362132"/>
    </source>
</evidence>
<accession>A0A923NDR5</accession>
<feature type="domain" description="Thiamine pyrophosphate enzyme TPP-binding" evidence="6">
    <location>
        <begin position="391"/>
        <end position="543"/>
    </location>
</feature>
<dbReference type="InterPro" id="IPR029061">
    <property type="entry name" value="THDP-binding"/>
</dbReference>
<proteinExistence type="inferred from homology"/>
<dbReference type="InterPro" id="IPR011766">
    <property type="entry name" value="TPP_enzyme_TPP-bd"/>
</dbReference>
<dbReference type="CDD" id="cd00568">
    <property type="entry name" value="TPP_enzymes"/>
    <property type="match status" value="1"/>
</dbReference>
<dbReference type="Proteomes" id="UP000644115">
    <property type="component" value="Unassembled WGS sequence"/>
</dbReference>
<evidence type="ECO:0000256" key="2">
    <source>
        <dbReference type="ARBA" id="ARBA00007812"/>
    </source>
</evidence>
<dbReference type="InterPro" id="IPR029035">
    <property type="entry name" value="DHS-like_NAD/FAD-binding_dom"/>
</dbReference>
<gene>
    <name evidence="8" type="ORF">H8876_05925</name>
</gene>
<comment type="caution">
    <text evidence="8">The sequence shown here is derived from an EMBL/GenBank/DDBJ whole genome shotgun (WGS) entry which is preliminary data.</text>
</comment>
<dbReference type="Gene3D" id="3.40.50.970">
    <property type="match status" value="2"/>
</dbReference>
<dbReference type="PROSITE" id="PS00187">
    <property type="entry name" value="TPP_ENZYMES"/>
    <property type="match status" value="1"/>
</dbReference>
<sequence>MSKLKGYEYIGETLKANGTTHVFYEELAFFYSTKEMRKYGITPVLAHSEEAAGYMADGYARASNKIGVCMSQSIGAANLAASVHDAWLGNTPVLAMTGFKQDNAYQKGGYQESNHRAHFSGVTKYNETTYDAQQLPFLLSQAIREATTGKPRPVHLDVIGYAGEVAEKAEMNANFVPEPGFASIPAFRPAADPEAVKKAAEMINAAERPVFVAGRGALISDPDGKVLYEMATKADVPVCTTPDGKTIISEYDPLWGGVVGGYGMACANHITTDSDLVVYIGSMVSDQTTLAFTAPPLDRQIIHIDIDGRELGKNYKNTFGLQGDARTVMEQLLPLIEKKDRKDWRDKAAAYVAKSLKELDDMSGETVPVQTGRLCQEISKALPDDAIVVADTGWSATWADVAIRMKDTQKYMRAAGSLGWSFPASIGAKCACPDRPVFNFSGDGAFYYHLSELESSVRNGIKVIVILNNNSHFNQCIPYVSEAYEDDPEGFEVYAEKVKFEPTDFVGIAKSFGADGEKVTDSADIGKAIERAMASDVSYVINVITDPSCAPIITF</sequence>
<dbReference type="EMBL" id="JACRWC010000074">
    <property type="protein sequence ID" value="MBC5999534.1"/>
    <property type="molecule type" value="Genomic_DNA"/>
</dbReference>
<dbReference type="InterPro" id="IPR045229">
    <property type="entry name" value="TPP_enz"/>
</dbReference>
<feature type="domain" description="Thiamine pyrophosphate enzyme N-terminal TPP-binding" evidence="7">
    <location>
        <begin position="5"/>
        <end position="112"/>
    </location>
</feature>
<evidence type="ECO:0000259" key="6">
    <source>
        <dbReference type="Pfam" id="PF02775"/>
    </source>
</evidence>
<dbReference type="PANTHER" id="PTHR18968">
    <property type="entry name" value="THIAMINE PYROPHOSPHATE ENZYMES"/>
    <property type="match status" value="1"/>
</dbReference>
<evidence type="ECO:0000313" key="9">
    <source>
        <dbReference type="Proteomes" id="UP000644115"/>
    </source>
</evidence>
<dbReference type="InterPro" id="IPR012001">
    <property type="entry name" value="Thiamin_PyroP_enz_TPP-bd_dom"/>
</dbReference>
<dbReference type="RefSeq" id="WP_249286961.1">
    <property type="nucleotide sequence ID" value="NZ_JACRWC010000074.1"/>
</dbReference>
<dbReference type="Pfam" id="PF02776">
    <property type="entry name" value="TPP_enzyme_N"/>
    <property type="match status" value="1"/>
</dbReference>
<keyword evidence="3 4" id="KW-0786">Thiamine pyrophosphate</keyword>
<dbReference type="Pfam" id="PF02775">
    <property type="entry name" value="TPP_enzyme_C"/>
    <property type="match status" value="1"/>
</dbReference>
<dbReference type="Gene3D" id="3.40.50.1220">
    <property type="entry name" value="TPP-binding domain"/>
    <property type="match status" value="1"/>
</dbReference>
<dbReference type="GO" id="GO:0030976">
    <property type="term" value="F:thiamine pyrophosphate binding"/>
    <property type="evidence" value="ECO:0007669"/>
    <property type="project" value="InterPro"/>
</dbReference>
<dbReference type="GO" id="GO:0050660">
    <property type="term" value="F:flavin adenine dinucleotide binding"/>
    <property type="evidence" value="ECO:0007669"/>
    <property type="project" value="TreeGrafter"/>
</dbReference>
<comment type="cofactor">
    <cofactor evidence="1">
        <name>thiamine diphosphate</name>
        <dbReference type="ChEBI" id="CHEBI:58937"/>
    </cofactor>
</comment>
<dbReference type="SUPFAM" id="SSF52467">
    <property type="entry name" value="DHS-like NAD/FAD-binding domain"/>
    <property type="match status" value="1"/>
</dbReference>
<evidence type="ECO:0000313" key="8">
    <source>
        <dbReference type="EMBL" id="MBC5999534.1"/>
    </source>
</evidence>
<dbReference type="GO" id="GO:0009099">
    <property type="term" value="P:L-valine biosynthetic process"/>
    <property type="evidence" value="ECO:0007669"/>
    <property type="project" value="TreeGrafter"/>
</dbReference>
<dbReference type="Pfam" id="PF00205">
    <property type="entry name" value="TPP_enzyme_M"/>
    <property type="match status" value="1"/>
</dbReference>
<feature type="domain" description="Thiamine pyrophosphate enzyme central" evidence="5">
    <location>
        <begin position="196"/>
        <end position="332"/>
    </location>
</feature>
<dbReference type="InterPro" id="IPR012000">
    <property type="entry name" value="Thiamin_PyroP_enz_cen_dom"/>
</dbReference>
<dbReference type="GO" id="GO:0000287">
    <property type="term" value="F:magnesium ion binding"/>
    <property type="evidence" value="ECO:0007669"/>
    <property type="project" value="InterPro"/>
</dbReference>
<keyword evidence="9" id="KW-1185">Reference proteome</keyword>
<dbReference type="SUPFAM" id="SSF52518">
    <property type="entry name" value="Thiamin diphosphate-binding fold (THDP-binding)"/>
    <property type="match status" value="2"/>
</dbReference>
<dbReference type="InterPro" id="IPR000399">
    <property type="entry name" value="TPP-bd_CS"/>
</dbReference>
<dbReference type="CDD" id="cd07035">
    <property type="entry name" value="TPP_PYR_POX_like"/>
    <property type="match status" value="1"/>
</dbReference>
<reference evidence="8" key="1">
    <citation type="submission" date="2020-08" db="EMBL/GenBank/DDBJ databases">
        <authorList>
            <person name="Liu C."/>
            <person name="Sun Q."/>
        </authorList>
    </citation>
    <scope>NUCLEOTIDE SEQUENCE</scope>
    <source>
        <strain evidence="8">BX16</strain>
    </source>
</reference>
<name>A0A923NDR5_9FIRM</name>